<dbReference type="Pfam" id="PF13561">
    <property type="entry name" value="adh_short_C2"/>
    <property type="match status" value="1"/>
</dbReference>
<dbReference type="PANTHER" id="PTHR24321:SF8">
    <property type="entry name" value="ESTRADIOL 17-BETA-DEHYDROGENASE 8-RELATED"/>
    <property type="match status" value="1"/>
</dbReference>
<dbReference type="Gene3D" id="3.40.50.720">
    <property type="entry name" value="NAD(P)-binding Rossmann-like Domain"/>
    <property type="match status" value="1"/>
</dbReference>
<dbReference type="CDD" id="cd05233">
    <property type="entry name" value="SDR_c"/>
    <property type="match status" value="1"/>
</dbReference>
<dbReference type="PANTHER" id="PTHR24321">
    <property type="entry name" value="DEHYDROGENASES, SHORT CHAIN"/>
    <property type="match status" value="1"/>
</dbReference>
<evidence type="ECO:0000256" key="1">
    <source>
        <dbReference type="ARBA" id="ARBA00006484"/>
    </source>
</evidence>
<comment type="similarity">
    <text evidence="1">Belongs to the short-chain dehydrogenases/reductases (SDR) family.</text>
</comment>
<sequence>MSRASEPSHRTHREIIVDFIGRRAVVTGGANGIGAATVARLQRDGASVVVLDIETGGRPADTVIVDLSDADAVLRAADQATERLGGVDILVNCAGVSLPSRATELDFDAYQRTLAVNLHAPVLLMRQLCGPMSRAGYGRVVNVGSIHARFTEPGSLAYDVSKAGLEAASRTAAIELAMTGVLVNVVAPGFVATRMSVVDGVDELDSDSFQTVYVDNDRLPMRRAARPDEIAEAVAWLASEANSYVTGQVLTVDGGLTARF</sequence>
<dbReference type="InterPro" id="IPR002347">
    <property type="entry name" value="SDR_fam"/>
</dbReference>
<gene>
    <name evidence="3" type="ORF">FCI23_47055</name>
</gene>
<name>A0A4U0SFQ0_9ACTN</name>
<dbReference type="PRINTS" id="PR00081">
    <property type="entry name" value="GDHRDH"/>
</dbReference>
<comment type="caution">
    <text evidence="3">The sequence shown here is derived from an EMBL/GenBank/DDBJ whole genome shotgun (WGS) entry which is preliminary data.</text>
</comment>
<organism evidence="3 4">
    <name type="scientific">Actinacidiphila oryziradicis</name>
    <dbReference type="NCBI Taxonomy" id="2571141"/>
    <lineage>
        <taxon>Bacteria</taxon>
        <taxon>Bacillati</taxon>
        <taxon>Actinomycetota</taxon>
        <taxon>Actinomycetes</taxon>
        <taxon>Kitasatosporales</taxon>
        <taxon>Streptomycetaceae</taxon>
        <taxon>Actinacidiphila</taxon>
    </lineage>
</organism>
<proteinExistence type="inferred from homology"/>
<evidence type="ECO:0000256" key="2">
    <source>
        <dbReference type="ARBA" id="ARBA00023002"/>
    </source>
</evidence>
<dbReference type="SUPFAM" id="SSF51735">
    <property type="entry name" value="NAD(P)-binding Rossmann-fold domains"/>
    <property type="match status" value="1"/>
</dbReference>
<accession>A0A4U0SFQ0</accession>
<evidence type="ECO:0000313" key="4">
    <source>
        <dbReference type="Proteomes" id="UP000305778"/>
    </source>
</evidence>
<dbReference type="FunFam" id="3.40.50.720:FF:000084">
    <property type="entry name" value="Short-chain dehydrogenase reductase"/>
    <property type="match status" value="1"/>
</dbReference>
<reference evidence="3 4" key="1">
    <citation type="submission" date="2019-04" db="EMBL/GenBank/DDBJ databases">
        <title>Streptomyces oryziradicis sp. nov., a novel actinomycete isolated from rhizosphere soil of rice (Oryza sativa L.).</title>
        <authorList>
            <person name="Li C."/>
        </authorList>
    </citation>
    <scope>NUCLEOTIDE SEQUENCE [LARGE SCALE GENOMIC DNA]</scope>
    <source>
        <strain evidence="3 4">NEAU-C40</strain>
    </source>
</reference>
<keyword evidence="4" id="KW-1185">Reference proteome</keyword>
<dbReference type="AlphaFoldDB" id="A0A4U0SFQ0"/>
<dbReference type="InterPro" id="IPR036291">
    <property type="entry name" value="NAD(P)-bd_dom_sf"/>
</dbReference>
<dbReference type="PRINTS" id="PR00080">
    <property type="entry name" value="SDRFAMILY"/>
</dbReference>
<dbReference type="GO" id="GO:0016491">
    <property type="term" value="F:oxidoreductase activity"/>
    <property type="evidence" value="ECO:0007669"/>
    <property type="project" value="UniProtKB-KW"/>
</dbReference>
<dbReference type="OrthoDB" id="286404at2"/>
<evidence type="ECO:0000313" key="3">
    <source>
        <dbReference type="EMBL" id="TJZ99114.1"/>
    </source>
</evidence>
<protein>
    <submittedName>
        <fullName evidence="3">SDR family oxidoreductase</fullName>
    </submittedName>
</protein>
<keyword evidence="2" id="KW-0560">Oxidoreductase</keyword>
<dbReference type="Proteomes" id="UP000305778">
    <property type="component" value="Unassembled WGS sequence"/>
</dbReference>
<dbReference type="EMBL" id="SUMC01000117">
    <property type="protein sequence ID" value="TJZ99114.1"/>
    <property type="molecule type" value="Genomic_DNA"/>
</dbReference>